<dbReference type="Gene3D" id="3.60.20.30">
    <property type="entry name" value="(Glycosyl)asparaginase"/>
    <property type="match status" value="1"/>
</dbReference>
<evidence type="ECO:0000256" key="1">
    <source>
        <dbReference type="ARBA" id="ARBA00010872"/>
    </source>
</evidence>
<dbReference type="RefSeq" id="XP_006819493.1">
    <property type="nucleotide sequence ID" value="XM_006819430.1"/>
</dbReference>
<comment type="similarity">
    <text evidence="1">Belongs to the Ntn-hydrolase family.</text>
</comment>
<keyword evidence="2" id="KW-1185">Reference proteome</keyword>
<protein>
    <submittedName>
        <fullName evidence="3">Threonine aspartase 1-like</fullName>
    </submittedName>
</protein>
<dbReference type="InterPro" id="IPR037464">
    <property type="entry name" value="Taspase1"/>
</dbReference>
<dbReference type="CDD" id="cd04514">
    <property type="entry name" value="Taspase1_like"/>
    <property type="match status" value="1"/>
</dbReference>
<reference evidence="3" key="1">
    <citation type="submission" date="2025-08" db="UniProtKB">
        <authorList>
            <consortium name="RefSeq"/>
        </authorList>
    </citation>
    <scope>IDENTIFICATION</scope>
    <source>
        <tissue evidence="3">Testes</tissue>
    </source>
</reference>
<evidence type="ECO:0000313" key="3">
    <source>
        <dbReference type="RefSeq" id="XP_006819493.1"/>
    </source>
</evidence>
<dbReference type="PANTHER" id="PTHR10188">
    <property type="entry name" value="L-ASPARAGINASE"/>
    <property type="match status" value="1"/>
</dbReference>
<dbReference type="GeneID" id="102802431"/>
<dbReference type="InterPro" id="IPR029055">
    <property type="entry name" value="Ntn_hydrolases_N"/>
</dbReference>
<sequence>MDGTVECDASIMDATTLGYGAVGAIKGIKNPIKVAHCLLTEENKGLLSLGRVPPCFLTGDGAYTWAKEHGIEEIHPDKMITENALSSFKKYRQKLLTCTKRDCASTGNVHKKRKTDMVCIDNELLDTVGAISIDCHGNISSAVSSGGISLKQPGRVGQAAVYGCGCWAMKLSTTSVASSTTGCGEHLLKTMLARKCVESALGSECLDQAIRKVFQCDFLGKSCLIISYYIDL</sequence>
<accession>A0ABM0MHK2</accession>
<proteinExistence type="inferred from homology"/>
<dbReference type="Pfam" id="PF01112">
    <property type="entry name" value="Asparaginase_2"/>
    <property type="match status" value="1"/>
</dbReference>
<organism evidence="2 3">
    <name type="scientific">Saccoglossus kowalevskii</name>
    <name type="common">Acorn worm</name>
    <dbReference type="NCBI Taxonomy" id="10224"/>
    <lineage>
        <taxon>Eukaryota</taxon>
        <taxon>Metazoa</taxon>
        <taxon>Hemichordata</taxon>
        <taxon>Enteropneusta</taxon>
        <taxon>Harrimaniidae</taxon>
        <taxon>Saccoglossus</taxon>
    </lineage>
</organism>
<dbReference type="SUPFAM" id="SSF56235">
    <property type="entry name" value="N-terminal nucleophile aminohydrolases (Ntn hydrolases)"/>
    <property type="match status" value="1"/>
</dbReference>
<dbReference type="PANTHER" id="PTHR10188:SF8">
    <property type="entry name" value="THREONINE ASPARTASE 1"/>
    <property type="match status" value="1"/>
</dbReference>
<dbReference type="InterPro" id="IPR000246">
    <property type="entry name" value="Peptidase_T2"/>
</dbReference>
<dbReference type="Proteomes" id="UP000694865">
    <property type="component" value="Unplaced"/>
</dbReference>
<name>A0ABM0MHK2_SACKO</name>
<gene>
    <name evidence="3" type="primary">LOC102802431</name>
</gene>
<evidence type="ECO:0000313" key="2">
    <source>
        <dbReference type="Proteomes" id="UP000694865"/>
    </source>
</evidence>